<feature type="compositionally biased region" description="Polar residues" evidence="3">
    <location>
        <begin position="72"/>
        <end position="90"/>
    </location>
</feature>
<comment type="similarity">
    <text evidence="1">Belongs to the AB hydrolase superfamily. AB hydrolase 2 family.</text>
</comment>
<dbReference type="InterPro" id="IPR029058">
    <property type="entry name" value="AB_hydrolase_fold"/>
</dbReference>
<keyword evidence="6" id="KW-1185">Reference proteome</keyword>
<protein>
    <submittedName>
        <fullName evidence="5">Phospholipase/carboxylesterase</fullName>
    </submittedName>
</protein>
<evidence type="ECO:0000313" key="5">
    <source>
        <dbReference type="EMBL" id="SMP74154.1"/>
    </source>
</evidence>
<dbReference type="Gene3D" id="3.40.50.1820">
    <property type="entry name" value="alpha/beta hydrolase"/>
    <property type="match status" value="1"/>
</dbReference>
<evidence type="ECO:0000256" key="2">
    <source>
        <dbReference type="ARBA" id="ARBA00022801"/>
    </source>
</evidence>
<sequence length="297" mass="32038">MLFNAVGVLGMPRVNGAPGNYRPRLDFVAGLARVQADHRIGIPIRLASLTPPERNRLRYLTVFLLLSTIGCSQSPDSSTDNSTNQATSRADNAKQIDPAIPWGGLNMQTSGTPLDDAEQIVVLLHGYGSSGSDLVPLSDFIVGDSRAFVFPAGPVPLGDQRLAWGTNQAELDDAFNRLVALVRYTSKTYPNAEITVGGFSQGATLSSLLLTEASLPIRNLLLYSPANVLEPETIQSNANVEVLIAHGRQDEVLSFQDSADMNSMLKQQGIATNWQPFDGPHTITEEVLDATQRQLSP</sequence>
<dbReference type="SUPFAM" id="SSF53474">
    <property type="entry name" value="alpha/beta-Hydrolases"/>
    <property type="match status" value="1"/>
</dbReference>
<organism evidence="5 6">
    <name type="scientific">Neorhodopirellula lusitana</name>
    <dbReference type="NCBI Taxonomy" id="445327"/>
    <lineage>
        <taxon>Bacteria</taxon>
        <taxon>Pseudomonadati</taxon>
        <taxon>Planctomycetota</taxon>
        <taxon>Planctomycetia</taxon>
        <taxon>Pirellulales</taxon>
        <taxon>Pirellulaceae</taxon>
        <taxon>Neorhodopirellula</taxon>
    </lineage>
</organism>
<dbReference type="Pfam" id="PF02230">
    <property type="entry name" value="Abhydrolase_2"/>
    <property type="match status" value="1"/>
</dbReference>
<evidence type="ECO:0000313" key="6">
    <source>
        <dbReference type="Proteomes" id="UP001158067"/>
    </source>
</evidence>
<dbReference type="EMBL" id="FXUG01000017">
    <property type="protein sequence ID" value="SMP74154.1"/>
    <property type="molecule type" value="Genomic_DNA"/>
</dbReference>
<accession>A0ABY1QKZ2</accession>
<dbReference type="PANTHER" id="PTHR10655:SF17">
    <property type="entry name" value="LYSOPHOSPHOLIPASE-LIKE PROTEIN 1"/>
    <property type="match status" value="1"/>
</dbReference>
<proteinExistence type="inferred from homology"/>
<feature type="domain" description="Phospholipase/carboxylesterase/thioesterase" evidence="4">
    <location>
        <begin position="115"/>
        <end position="292"/>
    </location>
</feature>
<name>A0ABY1QKZ2_9BACT</name>
<dbReference type="InterPro" id="IPR050565">
    <property type="entry name" value="LYPA1-2/EST-like"/>
</dbReference>
<gene>
    <name evidence="5" type="ORF">SAMN06265222_11770</name>
</gene>
<comment type="caution">
    <text evidence="5">The sequence shown here is derived from an EMBL/GenBank/DDBJ whole genome shotgun (WGS) entry which is preliminary data.</text>
</comment>
<reference evidence="5 6" key="1">
    <citation type="submission" date="2017-05" db="EMBL/GenBank/DDBJ databases">
        <authorList>
            <person name="Varghese N."/>
            <person name="Submissions S."/>
        </authorList>
    </citation>
    <scope>NUCLEOTIDE SEQUENCE [LARGE SCALE GENOMIC DNA]</scope>
    <source>
        <strain evidence="5 6">DSM 25457</strain>
    </source>
</reference>
<keyword evidence="2" id="KW-0378">Hydrolase</keyword>
<feature type="region of interest" description="Disordered" evidence="3">
    <location>
        <begin position="72"/>
        <end position="93"/>
    </location>
</feature>
<evidence type="ECO:0000259" key="4">
    <source>
        <dbReference type="Pfam" id="PF02230"/>
    </source>
</evidence>
<dbReference type="PANTHER" id="PTHR10655">
    <property type="entry name" value="LYSOPHOSPHOLIPASE-RELATED"/>
    <property type="match status" value="1"/>
</dbReference>
<dbReference type="InterPro" id="IPR003140">
    <property type="entry name" value="PLipase/COase/thioEstase"/>
</dbReference>
<evidence type="ECO:0000256" key="1">
    <source>
        <dbReference type="ARBA" id="ARBA00006499"/>
    </source>
</evidence>
<dbReference type="Proteomes" id="UP001158067">
    <property type="component" value="Unassembled WGS sequence"/>
</dbReference>
<evidence type="ECO:0000256" key="3">
    <source>
        <dbReference type="SAM" id="MobiDB-lite"/>
    </source>
</evidence>